<feature type="transmembrane region" description="Helical" evidence="5">
    <location>
        <begin position="152"/>
        <end position="172"/>
    </location>
</feature>
<evidence type="ECO:0000256" key="4">
    <source>
        <dbReference type="SAM" id="MobiDB-lite"/>
    </source>
</evidence>
<dbReference type="Proteomes" id="UP000054815">
    <property type="component" value="Unassembled WGS sequence"/>
</dbReference>
<dbReference type="EMBL" id="JYDU01000178">
    <property type="protein sequence ID" value="KRX90027.1"/>
    <property type="molecule type" value="Genomic_DNA"/>
</dbReference>
<evidence type="ECO:0000256" key="2">
    <source>
        <dbReference type="PROSITE-ProRule" id="PRU00108"/>
    </source>
</evidence>
<name>A0A0V0XQ75_TRIPS</name>
<dbReference type="STRING" id="6337.A0A0V0XQ75"/>
<feature type="region of interest" description="Disordered" evidence="4">
    <location>
        <begin position="35"/>
        <end position="58"/>
    </location>
</feature>
<dbReference type="GO" id="GO:0005634">
    <property type="term" value="C:nucleus"/>
    <property type="evidence" value="ECO:0007669"/>
    <property type="project" value="UniProtKB-SubCell"/>
</dbReference>
<dbReference type="CDD" id="cd00086">
    <property type="entry name" value="homeodomain"/>
    <property type="match status" value="1"/>
</dbReference>
<gene>
    <name evidence="7" type="primary">pou3f2</name>
    <name evidence="7" type="ORF">T4E_8603</name>
</gene>
<dbReference type="Pfam" id="PF00046">
    <property type="entry name" value="Homeodomain"/>
    <property type="match status" value="1"/>
</dbReference>
<dbReference type="InterPro" id="IPR009057">
    <property type="entry name" value="Homeodomain-like_sf"/>
</dbReference>
<proteinExistence type="predicted"/>
<dbReference type="GO" id="GO:0003677">
    <property type="term" value="F:DNA binding"/>
    <property type="evidence" value="ECO:0007669"/>
    <property type="project" value="UniProtKB-UniRule"/>
</dbReference>
<evidence type="ECO:0000256" key="5">
    <source>
        <dbReference type="SAM" id="Phobius"/>
    </source>
</evidence>
<keyword evidence="2 3" id="KW-0539">Nucleus</keyword>
<keyword evidence="5" id="KW-1133">Transmembrane helix</keyword>
<keyword evidence="5" id="KW-0472">Membrane</keyword>
<dbReference type="SUPFAM" id="SSF46689">
    <property type="entry name" value="Homeodomain-like"/>
    <property type="match status" value="1"/>
</dbReference>
<dbReference type="InterPro" id="IPR001356">
    <property type="entry name" value="HD"/>
</dbReference>
<dbReference type="AlphaFoldDB" id="A0A0V0XQ75"/>
<keyword evidence="5" id="KW-0812">Transmembrane</keyword>
<organism evidence="7 8">
    <name type="scientific">Trichinella pseudospiralis</name>
    <name type="common">Parasitic roundworm</name>
    <dbReference type="NCBI Taxonomy" id="6337"/>
    <lineage>
        <taxon>Eukaryota</taxon>
        <taxon>Metazoa</taxon>
        <taxon>Ecdysozoa</taxon>
        <taxon>Nematoda</taxon>
        <taxon>Enoplea</taxon>
        <taxon>Dorylaimia</taxon>
        <taxon>Trichinellida</taxon>
        <taxon>Trichinellidae</taxon>
        <taxon>Trichinella</taxon>
    </lineage>
</organism>
<evidence type="ECO:0000256" key="1">
    <source>
        <dbReference type="ARBA" id="ARBA00004123"/>
    </source>
</evidence>
<protein>
    <submittedName>
        <fullName evidence="7">POU domain, class 3, transcription factor 2</fullName>
    </submittedName>
</protein>
<accession>A0A0V0XQ75</accession>
<evidence type="ECO:0000313" key="8">
    <source>
        <dbReference type="Proteomes" id="UP000054815"/>
    </source>
</evidence>
<reference evidence="7 8" key="1">
    <citation type="submission" date="2015-01" db="EMBL/GenBank/DDBJ databases">
        <title>Evolution of Trichinella species and genotypes.</title>
        <authorList>
            <person name="Korhonen P.K."/>
            <person name="Edoardo P."/>
            <person name="Giuseppe L.R."/>
            <person name="Gasser R.B."/>
        </authorList>
    </citation>
    <scope>NUCLEOTIDE SEQUENCE [LARGE SCALE GENOMIC DNA]</scope>
    <source>
        <strain evidence="7">ISS141</strain>
    </source>
</reference>
<evidence type="ECO:0000259" key="6">
    <source>
        <dbReference type="PROSITE" id="PS50071"/>
    </source>
</evidence>
<keyword evidence="2 3" id="KW-0238">DNA-binding</keyword>
<dbReference type="PROSITE" id="PS50071">
    <property type="entry name" value="HOMEOBOX_2"/>
    <property type="match status" value="1"/>
</dbReference>
<sequence>MEKEVVRVWFCNRRQKEKRMTSPQLPIPAPEGIAFQQHHRQQQQQEHHQHFAHSPTDYLSNNRPPFQLTMSPPNPIFSLNPLPPFPQSGSGCLWNTNCSLMDIPHGIGWITIEKRSIIADRRLTTALEMPGRDLIKMDHDDGQTVDIVNPHYFTRNMHILLTLLVVILYILARELLPRRRRRFPGHWAVIRAKIQLSRQKRK</sequence>
<keyword evidence="2 3" id="KW-0371">Homeobox</keyword>
<feature type="DNA-binding region" description="Homeobox" evidence="2">
    <location>
        <begin position="3"/>
        <end position="21"/>
    </location>
</feature>
<comment type="subcellular location">
    <subcellularLocation>
        <location evidence="1 2 3">Nucleus</location>
    </subcellularLocation>
</comment>
<evidence type="ECO:0000256" key="3">
    <source>
        <dbReference type="RuleBase" id="RU000682"/>
    </source>
</evidence>
<dbReference type="Gene3D" id="1.10.10.60">
    <property type="entry name" value="Homeodomain-like"/>
    <property type="match status" value="1"/>
</dbReference>
<feature type="domain" description="Homeobox" evidence="6">
    <location>
        <begin position="1"/>
        <end position="20"/>
    </location>
</feature>
<comment type="caution">
    <text evidence="7">The sequence shown here is derived from an EMBL/GenBank/DDBJ whole genome shotgun (WGS) entry which is preliminary data.</text>
</comment>
<evidence type="ECO:0000313" key="7">
    <source>
        <dbReference type="EMBL" id="KRX90027.1"/>
    </source>
</evidence>